<dbReference type="AlphaFoldDB" id="A0AAV0ZHP1"/>
<dbReference type="EMBL" id="OX451735">
    <property type="protein sequence ID" value="CAI8595382.1"/>
    <property type="molecule type" value="Genomic_DNA"/>
</dbReference>
<name>A0AAV0ZHP1_VICFA</name>
<accession>A0AAV0ZHP1</accession>
<evidence type="ECO:0000313" key="1">
    <source>
        <dbReference type="EMBL" id="CAI8595382.1"/>
    </source>
</evidence>
<sequence length="104" mass="11495">MITPNLISTKEPKFAPEVLKGKLGCVSLTEADVVSTMNVQRVAKGAPFFARHIVVGNVARLQGALKTLKKATQCGIRLLRRRLVQGFTEEQKNTCEKTIEKFPV</sequence>
<protein>
    <submittedName>
        <fullName evidence="1">Uncharacterized protein</fullName>
    </submittedName>
</protein>
<reference evidence="1 2" key="1">
    <citation type="submission" date="2023-01" db="EMBL/GenBank/DDBJ databases">
        <authorList>
            <person name="Kreplak J."/>
        </authorList>
    </citation>
    <scope>NUCLEOTIDE SEQUENCE [LARGE SCALE GENOMIC DNA]</scope>
</reference>
<evidence type="ECO:0000313" key="2">
    <source>
        <dbReference type="Proteomes" id="UP001157006"/>
    </source>
</evidence>
<organism evidence="1 2">
    <name type="scientific">Vicia faba</name>
    <name type="common">Broad bean</name>
    <name type="synonym">Faba vulgaris</name>
    <dbReference type="NCBI Taxonomy" id="3906"/>
    <lineage>
        <taxon>Eukaryota</taxon>
        <taxon>Viridiplantae</taxon>
        <taxon>Streptophyta</taxon>
        <taxon>Embryophyta</taxon>
        <taxon>Tracheophyta</taxon>
        <taxon>Spermatophyta</taxon>
        <taxon>Magnoliopsida</taxon>
        <taxon>eudicotyledons</taxon>
        <taxon>Gunneridae</taxon>
        <taxon>Pentapetalae</taxon>
        <taxon>rosids</taxon>
        <taxon>fabids</taxon>
        <taxon>Fabales</taxon>
        <taxon>Fabaceae</taxon>
        <taxon>Papilionoideae</taxon>
        <taxon>50 kb inversion clade</taxon>
        <taxon>NPAAA clade</taxon>
        <taxon>Hologalegina</taxon>
        <taxon>IRL clade</taxon>
        <taxon>Fabeae</taxon>
        <taxon>Vicia</taxon>
    </lineage>
</organism>
<keyword evidence="2" id="KW-1185">Reference proteome</keyword>
<proteinExistence type="predicted"/>
<gene>
    <name evidence="1" type="ORF">VFH_I188440</name>
</gene>
<dbReference type="Proteomes" id="UP001157006">
    <property type="component" value="Chromosome 1S"/>
</dbReference>